<sequence length="250" mass="28514">MDLYYEVSGNGRPVVLLHSGGADLRDWMFVAPLLAKHYRVIVFDGRGAGKSPSPMEPANYVEDLLALLDHLEINQATLIGHSLGGRIATDFTLEYPKRVSELVLIAPALSGFRHSQEFEDWMQKINEAAPDIDKIVELSLNAPLYRIIMSSPYRDLMAQMFRDHLKKTSEWGTFKSIWPEPPAIDRLEKIKIKTLFIIGEEELSDNRRVAECFRKVPDIRFIHIAGSDHMVTLTHPNELYSHITDFLDIN</sequence>
<dbReference type="PANTHER" id="PTHR43798:SF31">
    <property type="entry name" value="AB HYDROLASE SUPERFAMILY PROTEIN YCLE"/>
    <property type="match status" value="1"/>
</dbReference>
<gene>
    <name evidence="3" type="ORF">A3864_13570</name>
</gene>
<dbReference type="SUPFAM" id="SSF53474">
    <property type="entry name" value="alpha/beta-Hydrolases"/>
    <property type="match status" value="1"/>
</dbReference>
<dbReference type="PRINTS" id="PR00111">
    <property type="entry name" value="ABHYDROLASE"/>
</dbReference>
<protein>
    <submittedName>
        <fullName evidence="3">Alpha/beta hydrolase</fullName>
    </submittedName>
</protein>
<keyword evidence="1 3" id="KW-0378">Hydrolase</keyword>
<accession>A0AAX1Q8C9</accession>
<dbReference type="PANTHER" id="PTHR43798">
    <property type="entry name" value="MONOACYLGLYCEROL LIPASE"/>
    <property type="match status" value="1"/>
</dbReference>
<evidence type="ECO:0000256" key="1">
    <source>
        <dbReference type="ARBA" id="ARBA00022801"/>
    </source>
</evidence>
<evidence type="ECO:0000313" key="4">
    <source>
        <dbReference type="Proteomes" id="UP000250174"/>
    </source>
</evidence>
<evidence type="ECO:0000259" key="2">
    <source>
        <dbReference type="Pfam" id="PF00561"/>
    </source>
</evidence>
<organism evidence="3 4">
    <name type="scientific">Priestia endophytica</name>
    <dbReference type="NCBI Taxonomy" id="135735"/>
    <lineage>
        <taxon>Bacteria</taxon>
        <taxon>Bacillati</taxon>
        <taxon>Bacillota</taxon>
        <taxon>Bacilli</taxon>
        <taxon>Bacillales</taxon>
        <taxon>Bacillaceae</taxon>
        <taxon>Priestia</taxon>
    </lineage>
</organism>
<dbReference type="GO" id="GO:0016020">
    <property type="term" value="C:membrane"/>
    <property type="evidence" value="ECO:0007669"/>
    <property type="project" value="TreeGrafter"/>
</dbReference>
<comment type="caution">
    <text evidence="3">The sequence shown here is derived from an EMBL/GenBank/DDBJ whole genome shotgun (WGS) entry which is preliminary data.</text>
</comment>
<feature type="domain" description="AB hydrolase-1" evidence="2">
    <location>
        <begin position="13"/>
        <end position="126"/>
    </location>
</feature>
<dbReference type="RefSeq" id="WP_111923010.1">
    <property type="nucleotide sequence ID" value="NZ_JBCMSM010000032.1"/>
</dbReference>
<dbReference type="InterPro" id="IPR000073">
    <property type="entry name" value="AB_hydrolase_1"/>
</dbReference>
<dbReference type="EMBL" id="LVYK01000030">
    <property type="protein sequence ID" value="RAS76290.1"/>
    <property type="molecule type" value="Genomic_DNA"/>
</dbReference>
<proteinExistence type="predicted"/>
<dbReference type="Proteomes" id="UP000250174">
    <property type="component" value="Unassembled WGS sequence"/>
</dbReference>
<evidence type="ECO:0000313" key="3">
    <source>
        <dbReference type="EMBL" id="RAS76290.1"/>
    </source>
</evidence>
<dbReference type="GO" id="GO:0016787">
    <property type="term" value="F:hydrolase activity"/>
    <property type="evidence" value="ECO:0007669"/>
    <property type="project" value="UniProtKB-KW"/>
</dbReference>
<reference evidence="3 4" key="1">
    <citation type="submission" date="2016-03" db="EMBL/GenBank/DDBJ databases">
        <title>Comparison of Bacillus endophyticus and B. anthracis characteristics using whole genome sequence analysis and microbiological techniques.</title>
        <authorList>
            <person name="Lekota K.E."/>
            <person name="Mafofo J."/>
            <person name="Rees J."/>
            <person name="Muchadeyi F.C."/>
            <person name="Madoroba E."/>
            <person name="Van Heerden H."/>
        </authorList>
    </citation>
    <scope>NUCLEOTIDE SEQUENCE [LARGE SCALE GENOMIC DNA]</scope>
    <source>
        <strain evidence="3 4">3631_10C</strain>
    </source>
</reference>
<dbReference type="Pfam" id="PF00561">
    <property type="entry name" value="Abhydrolase_1"/>
    <property type="match status" value="1"/>
</dbReference>
<name>A0AAX1Q8C9_9BACI</name>
<dbReference type="InterPro" id="IPR050266">
    <property type="entry name" value="AB_hydrolase_sf"/>
</dbReference>
<dbReference type="Gene3D" id="3.40.50.1820">
    <property type="entry name" value="alpha/beta hydrolase"/>
    <property type="match status" value="1"/>
</dbReference>
<dbReference type="InterPro" id="IPR029058">
    <property type="entry name" value="AB_hydrolase_fold"/>
</dbReference>
<dbReference type="AlphaFoldDB" id="A0AAX1Q8C9"/>